<dbReference type="InterPro" id="IPR003141">
    <property type="entry name" value="Pol/His_phosphatase_N"/>
</dbReference>
<dbReference type="SMART" id="SM00481">
    <property type="entry name" value="POLIIIAc"/>
    <property type="match status" value="1"/>
</dbReference>
<dbReference type="PANTHER" id="PTHR42924:SF3">
    <property type="entry name" value="POLYMERASE_HISTIDINOL PHOSPHATASE N-TERMINAL DOMAIN-CONTAINING PROTEIN"/>
    <property type="match status" value="1"/>
</dbReference>
<name>A0A0K1XBE0_9GAMM</name>
<proteinExistence type="predicted"/>
<evidence type="ECO:0000313" key="2">
    <source>
        <dbReference type="EMBL" id="AKX58641.1"/>
    </source>
</evidence>
<dbReference type="InterPro" id="IPR052018">
    <property type="entry name" value="PHP_domain"/>
</dbReference>
<keyword evidence="3" id="KW-1185">Reference proteome</keyword>
<dbReference type="GO" id="GO:0004534">
    <property type="term" value="F:5'-3' RNA exonuclease activity"/>
    <property type="evidence" value="ECO:0007669"/>
    <property type="project" value="TreeGrafter"/>
</dbReference>
<dbReference type="Pfam" id="PF02811">
    <property type="entry name" value="PHP"/>
    <property type="match status" value="1"/>
</dbReference>
<organism evidence="2 3">
    <name type="scientific">Thiopseudomonas alkaliphila</name>
    <dbReference type="NCBI Taxonomy" id="1697053"/>
    <lineage>
        <taxon>Bacteria</taxon>
        <taxon>Pseudomonadati</taxon>
        <taxon>Pseudomonadota</taxon>
        <taxon>Gammaproteobacteria</taxon>
        <taxon>Pseudomonadales</taxon>
        <taxon>Pseudomonadaceae</taxon>
        <taxon>Thiopseudomonas</taxon>
    </lineage>
</organism>
<feature type="domain" description="Polymerase/histidinol phosphatase N-terminal" evidence="1">
    <location>
        <begin position="3"/>
        <end position="68"/>
    </location>
</feature>
<dbReference type="RefSeq" id="WP_053099544.1">
    <property type="nucleotide sequence ID" value="NZ_CP012365.1"/>
</dbReference>
<dbReference type="Gene3D" id="3.20.20.140">
    <property type="entry name" value="Metal-dependent hydrolases"/>
    <property type="match status" value="1"/>
</dbReference>
<accession>A0A0K1XBE0</accession>
<reference evidence="2 3" key="1">
    <citation type="journal article" date="2015" name="Genome Announc.">
        <title>Genome Sequences of Oblitimonas alkaliphila gen. nov. sp. nov. (Proposed), a Novel Bacterium of the Pseudomonadaceae Family.</title>
        <authorList>
            <person name="Lauer A.C."/>
            <person name="Nicholson A.C."/>
            <person name="Humrighouse B.W."/>
            <person name="Emery B."/>
            <person name="Drobish A."/>
            <person name="Juieng P."/>
            <person name="Loparev V."/>
            <person name="McQuiston J.R."/>
        </authorList>
    </citation>
    <scope>NUCLEOTIDE SEQUENCE [LARGE SCALE GENOMIC DNA]</scope>
    <source>
        <strain evidence="2 3">E5571</strain>
    </source>
</reference>
<dbReference type="GO" id="GO:0035312">
    <property type="term" value="F:5'-3' DNA exonuclease activity"/>
    <property type="evidence" value="ECO:0007669"/>
    <property type="project" value="TreeGrafter"/>
</dbReference>
<evidence type="ECO:0000259" key="1">
    <source>
        <dbReference type="SMART" id="SM00481"/>
    </source>
</evidence>
<dbReference type="AlphaFoldDB" id="A0A0K1XBE0"/>
<protein>
    <submittedName>
        <fullName evidence="2">Phosphoesterase</fullName>
    </submittedName>
</protein>
<dbReference type="InterPro" id="IPR004013">
    <property type="entry name" value="PHP_dom"/>
</dbReference>
<dbReference type="EMBL" id="CP012365">
    <property type="protein sequence ID" value="AKX58641.1"/>
    <property type="molecule type" value="Genomic_DNA"/>
</dbReference>
<evidence type="ECO:0000313" key="3">
    <source>
        <dbReference type="Proteomes" id="UP000063953"/>
    </source>
</evidence>
<sequence>MDIDLHCHSTASDGVLSPTELVQRAAAQGVKTLALTDHDTIEGLAEAQHAAKQCGIQLINGIELSCSWNGATIHILGYAFDAQHPAIIRVTQQMHQARWERAELISQRLAKKGFHDALAGAQAIQAELGDSQNAPARPHFASFMVQQGWVKDYNEAFRKWLGAGKVGDVKQHWPSFEATLQVLKEAEALISLAHPYHYNFTRTKRRRLVADFVEHGGHAIEVVNGWQPAEQIGVLSILTREFGLRASAGSDFHLPKSWSELGSYRAVPIDLPLLSELFA</sequence>
<dbReference type="Gene3D" id="1.10.150.650">
    <property type="match status" value="1"/>
</dbReference>
<dbReference type="SUPFAM" id="SSF89550">
    <property type="entry name" value="PHP domain-like"/>
    <property type="match status" value="1"/>
</dbReference>
<gene>
    <name evidence="2" type="ORF">AKN88_00805</name>
</gene>
<dbReference type="CDD" id="cd07438">
    <property type="entry name" value="PHP_HisPPase_AMP"/>
    <property type="match status" value="1"/>
</dbReference>
<dbReference type="PATRIC" id="fig|1698449.3.peg.162"/>
<dbReference type="STRING" id="1697053.AKN87_02700"/>
<dbReference type="InterPro" id="IPR016195">
    <property type="entry name" value="Pol/histidinol_Pase-like"/>
</dbReference>
<dbReference type="Proteomes" id="UP000063953">
    <property type="component" value="Chromosome"/>
</dbReference>
<dbReference type="PANTHER" id="PTHR42924">
    <property type="entry name" value="EXONUCLEASE"/>
    <property type="match status" value="1"/>
</dbReference>